<name>A0AAD7NRZ8_9AGAR</name>
<keyword evidence="2" id="KW-0378">Hydrolase</keyword>
<feature type="domain" description="AB hydrolase-1" evidence="1">
    <location>
        <begin position="45"/>
        <end position="314"/>
    </location>
</feature>
<dbReference type="EMBL" id="JARKIB010000014">
    <property type="protein sequence ID" value="KAJ7772233.1"/>
    <property type="molecule type" value="Genomic_DNA"/>
</dbReference>
<dbReference type="InterPro" id="IPR000073">
    <property type="entry name" value="AB_hydrolase_1"/>
</dbReference>
<dbReference type="AlphaFoldDB" id="A0AAD7NRZ8"/>
<evidence type="ECO:0000313" key="2">
    <source>
        <dbReference type="EMBL" id="KAJ7772233.1"/>
    </source>
</evidence>
<dbReference type="InterPro" id="IPR029058">
    <property type="entry name" value="AB_hydrolase_fold"/>
</dbReference>
<comment type="caution">
    <text evidence="2">The sequence shown here is derived from an EMBL/GenBank/DDBJ whole genome shotgun (WGS) entry which is preliminary data.</text>
</comment>
<gene>
    <name evidence="2" type="ORF">B0H16DRAFT_1363832</name>
</gene>
<keyword evidence="3" id="KW-1185">Reference proteome</keyword>
<dbReference type="Gene3D" id="3.40.50.1820">
    <property type="entry name" value="alpha/beta hydrolase"/>
    <property type="match status" value="1"/>
</dbReference>
<evidence type="ECO:0000313" key="3">
    <source>
        <dbReference type="Proteomes" id="UP001215598"/>
    </source>
</evidence>
<evidence type="ECO:0000259" key="1">
    <source>
        <dbReference type="Pfam" id="PF12697"/>
    </source>
</evidence>
<dbReference type="SUPFAM" id="SSF53474">
    <property type="entry name" value="alpha/beta-Hydrolases"/>
    <property type="match status" value="1"/>
</dbReference>
<accession>A0AAD7NRZ8</accession>
<dbReference type="Pfam" id="PF12697">
    <property type="entry name" value="Abhydrolase_6"/>
    <property type="match status" value="1"/>
</dbReference>
<reference evidence="2" key="1">
    <citation type="submission" date="2023-03" db="EMBL/GenBank/DDBJ databases">
        <title>Massive genome expansion in bonnet fungi (Mycena s.s.) driven by repeated elements and novel gene families across ecological guilds.</title>
        <authorList>
            <consortium name="Lawrence Berkeley National Laboratory"/>
            <person name="Harder C.B."/>
            <person name="Miyauchi S."/>
            <person name="Viragh M."/>
            <person name="Kuo A."/>
            <person name="Thoen E."/>
            <person name="Andreopoulos B."/>
            <person name="Lu D."/>
            <person name="Skrede I."/>
            <person name="Drula E."/>
            <person name="Henrissat B."/>
            <person name="Morin E."/>
            <person name="Kohler A."/>
            <person name="Barry K."/>
            <person name="LaButti K."/>
            <person name="Morin E."/>
            <person name="Salamov A."/>
            <person name="Lipzen A."/>
            <person name="Mereny Z."/>
            <person name="Hegedus B."/>
            <person name="Baldrian P."/>
            <person name="Stursova M."/>
            <person name="Weitz H."/>
            <person name="Taylor A."/>
            <person name="Grigoriev I.V."/>
            <person name="Nagy L.G."/>
            <person name="Martin F."/>
            <person name="Kauserud H."/>
        </authorList>
    </citation>
    <scope>NUCLEOTIDE SEQUENCE</scope>
    <source>
        <strain evidence="2">CBHHK182m</strain>
    </source>
</reference>
<proteinExistence type="predicted"/>
<sequence>MPLEISPFVITCPQNAQSAPGTFLKMTANRYSTPESHADTRGLTLVFGHGPGAHKEQWSATIEELFPLQPSRYPHSRVYEAWSLDCMNHGDAALLNREELSSNRKDAPFEWAEAIAAFLRSPQMEGKRIVLLAHSAGAMAVALSTKTTRRDQPLPCVGIIFVEPFMMTADVYYLHLDKDIQQLVLRTESRRDKWPSREVAYPFFKVRHPYDVFSPRVFNAWMMHGLVDTPDGGVTLKCNKSQEAQCYRYFIDGLTASFDQIAHVCLKIPVYIIWGTRVDPLVPQAARDLVSWIPSSNRVQGGHPLPQENPAGVAVEICRVLDTFSSVWIRESQITSRL</sequence>
<dbReference type="Proteomes" id="UP001215598">
    <property type="component" value="Unassembled WGS sequence"/>
</dbReference>
<organism evidence="2 3">
    <name type="scientific">Mycena metata</name>
    <dbReference type="NCBI Taxonomy" id="1033252"/>
    <lineage>
        <taxon>Eukaryota</taxon>
        <taxon>Fungi</taxon>
        <taxon>Dikarya</taxon>
        <taxon>Basidiomycota</taxon>
        <taxon>Agaricomycotina</taxon>
        <taxon>Agaricomycetes</taxon>
        <taxon>Agaricomycetidae</taxon>
        <taxon>Agaricales</taxon>
        <taxon>Marasmiineae</taxon>
        <taxon>Mycenaceae</taxon>
        <taxon>Mycena</taxon>
    </lineage>
</organism>
<protein>
    <submittedName>
        <fullName evidence="2">Alpha/Beta hydrolase protein</fullName>
    </submittedName>
</protein>
<dbReference type="GO" id="GO:0016787">
    <property type="term" value="F:hydrolase activity"/>
    <property type="evidence" value="ECO:0007669"/>
    <property type="project" value="UniProtKB-KW"/>
</dbReference>